<name>A0A914C400_9BILA</name>
<dbReference type="Proteomes" id="UP000887540">
    <property type="component" value="Unplaced"/>
</dbReference>
<protein>
    <submittedName>
        <fullName evidence="2">Uncharacterized protein</fullName>
    </submittedName>
</protein>
<proteinExistence type="predicted"/>
<dbReference type="WBParaSite" id="ACRNAN_Path_237.g879.t1">
    <property type="protein sequence ID" value="ACRNAN_Path_237.g879.t1"/>
    <property type="gene ID" value="ACRNAN_Path_237.g879"/>
</dbReference>
<evidence type="ECO:0000313" key="2">
    <source>
        <dbReference type="WBParaSite" id="ACRNAN_Path_237.g879.t1"/>
    </source>
</evidence>
<reference evidence="2" key="1">
    <citation type="submission" date="2022-11" db="UniProtKB">
        <authorList>
            <consortium name="WormBaseParasite"/>
        </authorList>
    </citation>
    <scope>IDENTIFICATION</scope>
</reference>
<organism evidence="1 2">
    <name type="scientific">Acrobeloides nanus</name>
    <dbReference type="NCBI Taxonomy" id="290746"/>
    <lineage>
        <taxon>Eukaryota</taxon>
        <taxon>Metazoa</taxon>
        <taxon>Ecdysozoa</taxon>
        <taxon>Nematoda</taxon>
        <taxon>Chromadorea</taxon>
        <taxon>Rhabditida</taxon>
        <taxon>Tylenchina</taxon>
        <taxon>Cephalobomorpha</taxon>
        <taxon>Cephaloboidea</taxon>
        <taxon>Cephalobidae</taxon>
        <taxon>Acrobeloides</taxon>
    </lineage>
</organism>
<sequence length="218" mass="26102">MHRSSSVDNLGRERFSSRWSRENTPIDCTDKYERHVRRSFTPIRDISGYQVVKDNSYTGEYRQPLGVITTPYHTNYNYYSENQPIRKYDVFQVRTWAYPIYKYIHGRDFHPGRPYSYTRKYATTSHYTPPTMAPEVKSLTSRRGYSGYNYVASEQNFDVASKPWSLSNYRFWRSHVTTAPWYWSYYGRSGGRSGNRHYNSYHPPAYTSRLSTYWPSYY</sequence>
<dbReference type="AlphaFoldDB" id="A0A914C400"/>
<keyword evidence="1" id="KW-1185">Reference proteome</keyword>
<evidence type="ECO:0000313" key="1">
    <source>
        <dbReference type="Proteomes" id="UP000887540"/>
    </source>
</evidence>
<accession>A0A914C400</accession>